<reference evidence="12" key="1">
    <citation type="submission" date="2012-03" db="EMBL/GenBank/DDBJ databases">
        <title>Complete genome of Caldisphaera lagunensis DSM 15908.</title>
        <authorList>
            <person name="Lucas S."/>
            <person name="Copeland A."/>
            <person name="Lapidus A."/>
            <person name="Glavina del Rio T."/>
            <person name="Dalin E."/>
            <person name="Tice H."/>
            <person name="Bruce D."/>
            <person name="Goodwin L."/>
            <person name="Pitluck S."/>
            <person name="Peters L."/>
            <person name="Mikhailova N."/>
            <person name="Teshima H."/>
            <person name="Kyrpides N."/>
            <person name="Mavromatis K."/>
            <person name="Ivanova N."/>
            <person name="Brettin T."/>
            <person name="Detter J.C."/>
            <person name="Han C."/>
            <person name="Larimer F."/>
            <person name="Land M."/>
            <person name="Hauser L."/>
            <person name="Markowitz V."/>
            <person name="Cheng J.-F."/>
            <person name="Hugenholtz P."/>
            <person name="Woyke T."/>
            <person name="Wu D."/>
            <person name="Spring S."/>
            <person name="Schroeder M."/>
            <person name="Brambilla E."/>
            <person name="Klenk H.-P."/>
            <person name="Eisen J.A."/>
        </authorList>
    </citation>
    <scope>NUCLEOTIDE SEQUENCE [LARGE SCALE GENOMIC DNA]</scope>
    <source>
        <strain evidence="12">DSM 15908 / JCM 11604 / IC-154</strain>
    </source>
</reference>
<dbReference type="NCBIfam" id="TIGR02338">
    <property type="entry name" value="gimC_beta"/>
    <property type="match status" value="1"/>
</dbReference>
<proteinExistence type="inferred from homology"/>
<dbReference type="eggNOG" id="arCOG01342">
    <property type="taxonomic scope" value="Archaea"/>
</dbReference>
<dbReference type="RefSeq" id="WP_015233030.1">
    <property type="nucleotide sequence ID" value="NC_019791.1"/>
</dbReference>
<evidence type="ECO:0000313" key="11">
    <source>
        <dbReference type="EMBL" id="AFZ71133.1"/>
    </source>
</evidence>
<name>L0AB66_CALLD</name>
<evidence type="ECO:0000256" key="4">
    <source>
        <dbReference type="ARBA" id="ARBA00016304"/>
    </source>
</evidence>
<gene>
    <name evidence="9" type="primary">pfdB</name>
    <name evidence="11" type="ordered locus">Calag_1426</name>
</gene>
<evidence type="ECO:0000256" key="3">
    <source>
        <dbReference type="ARBA" id="ARBA00011716"/>
    </source>
</evidence>
<sequence>MVERVPPEAEAKYNKYLQLRDSYNVVVQERINAESSLGEIEKVLEKLQSLGPDAELYKMTGFVLVKSRKEDLQKELETRKEDLELKIKALKNQETMIKEQIDKITIELRQLLSGIGGTQTKTGIGGAGS</sequence>
<dbReference type="OrthoDB" id="45686at2157"/>
<protein>
    <recommendedName>
        <fullName evidence="4 9">Prefoldin subunit beta</fullName>
    </recommendedName>
    <alternativeName>
        <fullName evidence="8 9">GimC subunit beta</fullName>
    </alternativeName>
</protein>
<evidence type="ECO:0000256" key="1">
    <source>
        <dbReference type="ARBA" id="ARBA00004496"/>
    </source>
</evidence>
<dbReference type="GO" id="GO:0051082">
    <property type="term" value="F:unfolded protein binding"/>
    <property type="evidence" value="ECO:0007669"/>
    <property type="project" value="UniProtKB-UniRule"/>
</dbReference>
<dbReference type="AlphaFoldDB" id="L0AB66"/>
<dbReference type="CDD" id="cd23162">
    <property type="entry name" value="Prefoldin_beta_GimC"/>
    <property type="match status" value="1"/>
</dbReference>
<dbReference type="InterPro" id="IPR012713">
    <property type="entry name" value="PfdB"/>
</dbReference>
<comment type="subcellular location">
    <subcellularLocation>
        <location evidence="1 9">Cytoplasm</location>
    </subcellularLocation>
</comment>
<evidence type="ECO:0000256" key="5">
    <source>
        <dbReference type="ARBA" id="ARBA00022490"/>
    </source>
</evidence>
<dbReference type="InParanoid" id="L0AB66"/>
<dbReference type="InterPro" id="IPR009053">
    <property type="entry name" value="Prefoldin"/>
</dbReference>
<dbReference type="Proteomes" id="UP000010469">
    <property type="component" value="Chromosome"/>
</dbReference>
<keyword evidence="6 9" id="KW-0143">Chaperone</keyword>
<dbReference type="FunCoup" id="L0AB66">
    <property type="interactions" value="168"/>
</dbReference>
<organism evidence="11 12">
    <name type="scientific">Caldisphaera lagunensis (strain DSM 15908 / JCM 11604 / ANMR 0165 / IC-154)</name>
    <dbReference type="NCBI Taxonomy" id="1056495"/>
    <lineage>
        <taxon>Archaea</taxon>
        <taxon>Thermoproteota</taxon>
        <taxon>Thermoprotei</taxon>
        <taxon>Acidilobales</taxon>
        <taxon>Caldisphaeraceae</taxon>
        <taxon>Caldisphaera</taxon>
    </lineage>
</organism>
<dbReference type="SUPFAM" id="SSF46579">
    <property type="entry name" value="Prefoldin"/>
    <property type="match status" value="1"/>
</dbReference>
<dbReference type="STRING" id="1056495.Calag_1426"/>
<dbReference type="HOGENOM" id="CLU_131909_2_0_2"/>
<comment type="similarity">
    <text evidence="2 9">Belongs to the prefoldin subunit beta family.</text>
</comment>
<keyword evidence="12" id="KW-1185">Reference proteome</keyword>
<dbReference type="HAMAP" id="MF_00307">
    <property type="entry name" value="PfdB"/>
    <property type="match status" value="1"/>
</dbReference>
<accession>L0AB66</accession>
<comment type="function">
    <text evidence="7 9">Molecular chaperone capable of stabilizing a range of proteins. Seems to fulfill an ATP-independent, HSP70-like function in archaeal de novo protein folding.</text>
</comment>
<dbReference type="GO" id="GO:0006457">
    <property type="term" value="P:protein folding"/>
    <property type="evidence" value="ECO:0007669"/>
    <property type="project" value="UniProtKB-UniRule"/>
</dbReference>
<evidence type="ECO:0000256" key="9">
    <source>
        <dbReference type="HAMAP-Rule" id="MF_00307"/>
    </source>
</evidence>
<evidence type="ECO:0000256" key="7">
    <source>
        <dbReference type="ARBA" id="ARBA00025077"/>
    </source>
</evidence>
<dbReference type="EMBL" id="CP003378">
    <property type="protein sequence ID" value="AFZ71133.1"/>
    <property type="molecule type" value="Genomic_DNA"/>
</dbReference>
<evidence type="ECO:0000256" key="2">
    <source>
        <dbReference type="ARBA" id="ARBA00008045"/>
    </source>
</evidence>
<comment type="subunit">
    <text evidence="3 9">Heterohexamer of two alpha and four beta subunits.</text>
</comment>
<evidence type="ECO:0000256" key="6">
    <source>
        <dbReference type="ARBA" id="ARBA00023186"/>
    </source>
</evidence>
<dbReference type="KEGG" id="clg:Calag_1426"/>
<dbReference type="GO" id="GO:0016272">
    <property type="term" value="C:prefoldin complex"/>
    <property type="evidence" value="ECO:0007669"/>
    <property type="project" value="UniProtKB-UniRule"/>
</dbReference>
<dbReference type="InterPro" id="IPR002777">
    <property type="entry name" value="PFD_beta-like"/>
</dbReference>
<evidence type="ECO:0000313" key="12">
    <source>
        <dbReference type="Proteomes" id="UP000010469"/>
    </source>
</evidence>
<keyword evidence="10" id="KW-0175">Coiled coil</keyword>
<dbReference type="GO" id="GO:0005737">
    <property type="term" value="C:cytoplasm"/>
    <property type="evidence" value="ECO:0007669"/>
    <property type="project" value="UniProtKB-SubCell"/>
</dbReference>
<keyword evidence="5 9" id="KW-0963">Cytoplasm</keyword>
<feature type="coiled-coil region" evidence="10">
    <location>
        <begin position="66"/>
        <end position="107"/>
    </location>
</feature>
<evidence type="ECO:0000256" key="10">
    <source>
        <dbReference type="SAM" id="Coils"/>
    </source>
</evidence>
<dbReference type="GeneID" id="14212686"/>
<dbReference type="Gene3D" id="1.10.287.370">
    <property type="match status" value="1"/>
</dbReference>
<dbReference type="Pfam" id="PF01920">
    <property type="entry name" value="Prefoldin_2"/>
    <property type="match status" value="1"/>
</dbReference>
<evidence type="ECO:0000256" key="8">
    <source>
        <dbReference type="ARBA" id="ARBA00033461"/>
    </source>
</evidence>